<keyword evidence="2" id="KW-1185">Reference proteome</keyword>
<protein>
    <recommendedName>
        <fullName evidence="3">Phage tail protein</fullName>
    </recommendedName>
</protein>
<evidence type="ECO:0000313" key="1">
    <source>
        <dbReference type="EMBL" id="GGH10468.1"/>
    </source>
</evidence>
<accession>A0ABQ1Y3I9</accession>
<reference evidence="2" key="1">
    <citation type="journal article" date="2019" name="Int. J. Syst. Evol. Microbiol.">
        <title>The Global Catalogue of Microorganisms (GCM) 10K type strain sequencing project: providing services to taxonomists for standard genome sequencing and annotation.</title>
        <authorList>
            <consortium name="The Broad Institute Genomics Platform"/>
            <consortium name="The Broad Institute Genome Sequencing Center for Infectious Disease"/>
            <person name="Wu L."/>
            <person name="Ma J."/>
        </authorList>
    </citation>
    <scope>NUCLEOTIDE SEQUENCE [LARGE SCALE GENOMIC DNA]</scope>
    <source>
        <strain evidence="2">CGMCC 1.1927</strain>
    </source>
</reference>
<sequence>MGIAFAVPYRPPAAPGRAYRGLDLTWTGWDGSEWPLTRPASGLFLRPGVRGLHLPEFERQSSSSPMVAGSRHLGTVTKDRDVFWPLYLYNDSGSDGFVARDRLFWGSLDPDMEGTWTAKVPGRGQRTLALRLSGSDDDMQHDPIQRGWAQYAINLLADKPLWVGETIRRSWSQSDLRNYYVTEEDRITYGYPPDVIHYLSSGGKLGTAAITNDGDVPAYAVWTVIGHTTDVSFGVGGRQIKVPFEIPAGYAVQFDTDPTDGQVLWYGEWDNVAKAIKSPVDRTKEMDPTSAVSVSIPRGQNRPLTITMTGTGTVMAEVRNKYRRAW</sequence>
<comment type="caution">
    <text evidence="1">The sequence shown here is derived from an EMBL/GenBank/DDBJ whole genome shotgun (WGS) entry which is preliminary data.</text>
</comment>
<evidence type="ECO:0008006" key="3">
    <source>
        <dbReference type="Google" id="ProtNLM"/>
    </source>
</evidence>
<name>A0ABQ1Y3I9_9MICC</name>
<organism evidence="1 2">
    <name type="scientific">Pseudarthrobacter polychromogenes</name>
    <dbReference type="NCBI Taxonomy" id="1676"/>
    <lineage>
        <taxon>Bacteria</taxon>
        <taxon>Bacillati</taxon>
        <taxon>Actinomycetota</taxon>
        <taxon>Actinomycetes</taxon>
        <taxon>Micrococcales</taxon>
        <taxon>Micrococcaceae</taxon>
        <taxon>Pseudarthrobacter</taxon>
    </lineage>
</organism>
<gene>
    <name evidence="1" type="ORF">GCM10011577_39300</name>
</gene>
<evidence type="ECO:0000313" key="2">
    <source>
        <dbReference type="Proteomes" id="UP000596938"/>
    </source>
</evidence>
<dbReference type="Proteomes" id="UP000596938">
    <property type="component" value="Unassembled WGS sequence"/>
</dbReference>
<dbReference type="EMBL" id="BMKU01000019">
    <property type="protein sequence ID" value="GGH10468.1"/>
    <property type="molecule type" value="Genomic_DNA"/>
</dbReference>
<proteinExistence type="predicted"/>